<sequence length="163" mass="18593">MGDPKIYIEIETFVKSYDLNKDGIVTPPEIFRSFMKLLNDPQKASQATGVLVSTIDLNGDGKISYNEILKYSSDVARKKIEQNHEIGAMADVQAFLVRYDKDNNNKIDKKEFVEFFKQQGGYTPYSSRDRVLKSIDFDKDDCVSAEELQGWFKKCRMASGPRA</sequence>
<name>A0AAN7TT62_9MYCE</name>
<evidence type="ECO:0000256" key="1">
    <source>
        <dbReference type="ARBA" id="ARBA00022723"/>
    </source>
</evidence>
<comment type="caution">
    <text evidence="4">The sequence shown here is derived from an EMBL/GenBank/DDBJ whole genome shotgun (WGS) entry which is preliminary data.</text>
</comment>
<dbReference type="GO" id="GO:0005509">
    <property type="term" value="F:calcium ion binding"/>
    <property type="evidence" value="ECO:0007669"/>
    <property type="project" value="InterPro"/>
</dbReference>
<feature type="domain" description="EF-hand" evidence="3">
    <location>
        <begin position="87"/>
        <end position="122"/>
    </location>
</feature>
<reference evidence="4 5" key="1">
    <citation type="submission" date="2023-11" db="EMBL/GenBank/DDBJ databases">
        <title>Dfirmibasis_genome.</title>
        <authorList>
            <person name="Edelbroek B."/>
            <person name="Kjellin J."/>
            <person name="Jerlstrom-Hultqvist J."/>
            <person name="Soderbom F."/>
        </authorList>
    </citation>
    <scope>NUCLEOTIDE SEQUENCE [LARGE SCALE GENOMIC DNA]</scope>
    <source>
        <strain evidence="4 5">TNS-C-14</strain>
    </source>
</reference>
<evidence type="ECO:0000256" key="2">
    <source>
        <dbReference type="ARBA" id="ARBA00022837"/>
    </source>
</evidence>
<evidence type="ECO:0000259" key="3">
    <source>
        <dbReference type="PROSITE" id="PS50222"/>
    </source>
</evidence>
<dbReference type="Proteomes" id="UP001344447">
    <property type="component" value="Unassembled WGS sequence"/>
</dbReference>
<dbReference type="InterPro" id="IPR011992">
    <property type="entry name" value="EF-hand-dom_pair"/>
</dbReference>
<dbReference type="PROSITE" id="PS50222">
    <property type="entry name" value="EF_HAND_2"/>
    <property type="match status" value="1"/>
</dbReference>
<organism evidence="4 5">
    <name type="scientific">Dictyostelium firmibasis</name>
    <dbReference type="NCBI Taxonomy" id="79012"/>
    <lineage>
        <taxon>Eukaryota</taxon>
        <taxon>Amoebozoa</taxon>
        <taxon>Evosea</taxon>
        <taxon>Eumycetozoa</taxon>
        <taxon>Dictyostelia</taxon>
        <taxon>Dictyosteliales</taxon>
        <taxon>Dictyosteliaceae</taxon>
        <taxon>Dictyostelium</taxon>
    </lineage>
</organism>
<dbReference type="SMART" id="SM00054">
    <property type="entry name" value="EFh"/>
    <property type="match status" value="4"/>
</dbReference>
<gene>
    <name evidence="4" type="ORF">RB653_010502</name>
</gene>
<dbReference type="InterPro" id="IPR002048">
    <property type="entry name" value="EF_hand_dom"/>
</dbReference>
<keyword evidence="1" id="KW-0479">Metal-binding</keyword>
<dbReference type="SUPFAM" id="SSF47473">
    <property type="entry name" value="EF-hand"/>
    <property type="match status" value="1"/>
</dbReference>
<dbReference type="Gene3D" id="1.10.238.10">
    <property type="entry name" value="EF-hand"/>
    <property type="match status" value="2"/>
</dbReference>
<dbReference type="PROSITE" id="PS00018">
    <property type="entry name" value="EF_HAND_1"/>
    <property type="match status" value="4"/>
</dbReference>
<accession>A0AAN7TT62</accession>
<keyword evidence="2" id="KW-0106">Calcium</keyword>
<proteinExistence type="predicted"/>
<dbReference type="AlphaFoldDB" id="A0AAN7TT62"/>
<dbReference type="InterPro" id="IPR018247">
    <property type="entry name" value="EF_Hand_1_Ca_BS"/>
</dbReference>
<dbReference type="EMBL" id="JAVFKY010000006">
    <property type="protein sequence ID" value="KAK5575245.1"/>
    <property type="molecule type" value="Genomic_DNA"/>
</dbReference>
<protein>
    <recommendedName>
        <fullName evidence="3">EF-hand domain-containing protein</fullName>
    </recommendedName>
</protein>
<dbReference type="Pfam" id="PF13499">
    <property type="entry name" value="EF-hand_7"/>
    <property type="match status" value="1"/>
</dbReference>
<evidence type="ECO:0000313" key="4">
    <source>
        <dbReference type="EMBL" id="KAK5575245.1"/>
    </source>
</evidence>
<dbReference type="Pfam" id="PF13202">
    <property type="entry name" value="EF-hand_5"/>
    <property type="match status" value="1"/>
</dbReference>
<evidence type="ECO:0000313" key="5">
    <source>
        <dbReference type="Proteomes" id="UP001344447"/>
    </source>
</evidence>
<dbReference type="PANTHER" id="PTHR10827">
    <property type="entry name" value="RETICULOCALBIN"/>
    <property type="match status" value="1"/>
</dbReference>
<keyword evidence="5" id="KW-1185">Reference proteome</keyword>
<dbReference type="CDD" id="cd00051">
    <property type="entry name" value="EFh"/>
    <property type="match status" value="1"/>
</dbReference>
<dbReference type="PANTHER" id="PTHR10827:SF85">
    <property type="entry name" value="CALCIUM-BINDING PROTEIN"/>
    <property type="match status" value="1"/>
</dbReference>